<evidence type="ECO:0000313" key="6">
    <source>
        <dbReference type="Proteomes" id="UP001597034"/>
    </source>
</evidence>
<protein>
    <submittedName>
        <fullName evidence="5">Uncharacterized protein</fullName>
    </submittedName>
</protein>
<reference evidence="5 6" key="1">
    <citation type="journal article" date="2019" name="Int. J. Syst. Evol. Microbiol.">
        <title>The Global Catalogue of Microorganisms (GCM) 10K type strain sequencing project: providing services to taxonomists for standard genome sequencing and annotation.</title>
        <authorList>
            <consortium name="The Broad Institute Genomics Platform"/>
            <consortium name="The Broad Institute Genome Sequencing Center for Infectious Disease"/>
            <person name="Wu L."/>
            <person name="Ma J."/>
        </authorList>
    </citation>
    <scope>NUCLEOTIDE SEQUENCE [LARGE SCALE GENOMIC DNA]</scope>
    <source>
        <strain evidence="5 6">CGMCC 1.10390</strain>
    </source>
</reference>
<dbReference type="Proteomes" id="UP001597034">
    <property type="component" value="Unassembled WGS sequence"/>
</dbReference>
<dbReference type="InterPro" id="IPR056397">
    <property type="entry name" value="Fn3_arc"/>
</dbReference>
<evidence type="ECO:0000256" key="1">
    <source>
        <dbReference type="SAM" id="MobiDB-lite"/>
    </source>
</evidence>
<gene>
    <name evidence="5" type="ORF">ACFSBL_15320</name>
</gene>
<feature type="domain" description="DUF7096" evidence="4">
    <location>
        <begin position="1"/>
        <end position="211"/>
    </location>
</feature>
<evidence type="ECO:0000259" key="2">
    <source>
        <dbReference type="Pfam" id="PF23374"/>
    </source>
</evidence>
<dbReference type="AlphaFoldDB" id="A0ABD6DP05"/>
<evidence type="ECO:0000259" key="4">
    <source>
        <dbReference type="Pfam" id="PF23379"/>
    </source>
</evidence>
<dbReference type="InterPro" id="IPR055522">
    <property type="entry name" value="DUF7096"/>
</dbReference>
<dbReference type="RefSeq" id="WP_256400874.1">
    <property type="nucleotide sequence ID" value="NZ_JANHJR010000003.1"/>
</dbReference>
<comment type="caution">
    <text evidence="5">The sequence shown here is derived from an EMBL/GenBank/DDBJ whole genome shotgun (WGS) entry which is preliminary data.</text>
</comment>
<evidence type="ECO:0000313" key="5">
    <source>
        <dbReference type="EMBL" id="MFD1647060.1"/>
    </source>
</evidence>
<proteinExistence type="predicted"/>
<dbReference type="Pfam" id="PF23379">
    <property type="entry name" value="DUF7096"/>
    <property type="match status" value="1"/>
</dbReference>
<name>A0ABD6DP05_9EURY</name>
<feature type="domain" description="Fibronectin-III type-like" evidence="2">
    <location>
        <begin position="328"/>
        <end position="399"/>
    </location>
</feature>
<feature type="domain" description="DUF7094" evidence="3">
    <location>
        <begin position="216"/>
        <end position="322"/>
    </location>
</feature>
<organism evidence="5 6">
    <name type="scientific">Haloarchaeobius litoreus</name>
    <dbReference type="NCBI Taxonomy" id="755306"/>
    <lineage>
        <taxon>Archaea</taxon>
        <taxon>Methanobacteriati</taxon>
        <taxon>Methanobacteriota</taxon>
        <taxon>Stenosarchaea group</taxon>
        <taxon>Halobacteria</taxon>
        <taxon>Halobacteriales</taxon>
        <taxon>Halorubellaceae</taxon>
        <taxon>Haloarchaeobius</taxon>
    </lineage>
</organism>
<evidence type="ECO:0000259" key="3">
    <source>
        <dbReference type="Pfam" id="PF23375"/>
    </source>
</evidence>
<keyword evidence="6" id="KW-1185">Reference proteome</keyword>
<accession>A0ABD6DP05</accession>
<dbReference type="EMBL" id="JBHUDO010000003">
    <property type="protein sequence ID" value="MFD1647060.1"/>
    <property type="molecule type" value="Genomic_DNA"/>
</dbReference>
<feature type="region of interest" description="Disordered" evidence="1">
    <location>
        <begin position="29"/>
        <end position="51"/>
    </location>
</feature>
<dbReference type="Pfam" id="PF23374">
    <property type="entry name" value="Fn3_arc"/>
    <property type="match status" value="1"/>
</dbReference>
<sequence length="417" mass="45174">MTRLTLVLLITLLAIAPVASVAGVGGGAPPLTPDDAGDDGDAPETTVESTGTVVTIQSNNTTRRLDLTTVDRATYSNPGADLASTVAMTGQELDQGLRFEYLSVRVEQAGSAAQRRAIADAEVDRLNRAISELRDREWAVLQAYGNGEIGERELLHRLAVIHSSASNIATAATRLEEDGADFNADDVRRRAAELQTPIRAQVLDELTGQAEVPFRVHVRGSEQGLVIQALSESRFSRDYYREAIRFDNFEDGPNTFSLNAFLDLLNDRYPYVTTYDADLDETTDGTNVYVNSHDQGDIRLYNDGRTEGVYREYQSLRLSDLPNGDRYTETENGTTVAVQLTPNGGPARVVASDALTDNSVSATVMVDGERVGQTGPGGSLWIVQPSAEYTITVRTPDGIITLPIDRTRTTTNATVSA</sequence>
<dbReference type="InterPro" id="IPR055520">
    <property type="entry name" value="DUF7094"/>
</dbReference>
<dbReference type="Pfam" id="PF23375">
    <property type="entry name" value="DUF7094"/>
    <property type="match status" value="1"/>
</dbReference>